<feature type="region of interest" description="Disordered" evidence="1">
    <location>
        <begin position="24"/>
        <end position="53"/>
    </location>
</feature>
<name>A0A1E3NLE9_9ASCO</name>
<protein>
    <submittedName>
        <fullName evidence="2">Uncharacterized protein</fullName>
    </submittedName>
</protein>
<feature type="compositionally biased region" description="Acidic residues" evidence="1">
    <location>
        <begin position="40"/>
        <end position="52"/>
    </location>
</feature>
<accession>A0A1E3NLE9</accession>
<sequence>MSYDNILGLDSFSEADSSFIFATEETSQPNPALNLNSEPLFEDESSGEEEAIEAQRLRDLDHQSETPEREPLRVIYNLNRHKPFKNRGRKSKDKFVFDPKLSALENLRKIPAFEDIEDMFIPKNGLFETENQLEEYQNAVYKNMVCKEYATLRSYFCVLRQFKNFIEETTDRPYASNTDTTISNFVEFINNHSKKDSDNEDVENNHNDNGNEAEPNNLDLDLDEMDKENRDPNSNSDDVEENFRQSKRRLSSVNREALKATKFSGSSFKQLNAAFKLLYTSVFNKHMRDDSMFISFLAEKGHQEKSIKISDKNRALLSSKKSCSFSYEEYCRLMRRQYKNMSALLPSELSFDSQESAPRVSSMESSSNEGSTDRDVNTNTNQQTGEGQCLRDPESEREDYRNRMKIAVGMVEKFTDLSSSPYMMLVEFALSFTCLF</sequence>
<dbReference type="OrthoDB" id="10434439at2759"/>
<proteinExistence type="predicted"/>
<dbReference type="RefSeq" id="XP_019018070.1">
    <property type="nucleotide sequence ID" value="XM_019164350.1"/>
</dbReference>
<dbReference type="Proteomes" id="UP000094455">
    <property type="component" value="Unassembled WGS sequence"/>
</dbReference>
<reference evidence="2 3" key="1">
    <citation type="journal article" date="2016" name="Proc. Natl. Acad. Sci. U.S.A.">
        <title>Comparative genomics of biotechnologically important yeasts.</title>
        <authorList>
            <person name="Riley R."/>
            <person name="Haridas S."/>
            <person name="Wolfe K.H."/>
            <person name="Lopes M.R."/>
            <person name="Hittinger C.T."/>
            <person name="Goeker M."/>
            <person name="Salamov A.A."/>
            <person name="Wisecaver J.H."/>
            <person name="Long T.M."/>
            <person name="Calvey C.H."/>
            <person name="Aerts A.L."/>
            <person name="Barry K.W."/>
            <person name="Choi C."/>
            <person name="Clum A."/>
            <person name="Coughlan A.Y."/>
            <person name="Deshpande S."/>
            <person name="Douglass A.P."/>
            <person name="Hanson S.J."/>
            <person name="Klenk H.-P."/>
            <person name="LaButti K.M."/>
            <person name="Lapidus A."/>
            <person name="Lindquist E.A."/>
            <person name="Lipzen A.M."/>
            <person name="Meier-Kolthoff J.P."/>
            <person name="Ohm R.A."/>
            <person name="Otillar R.P."/>
            <person name="Pangilinan J.L."/>
            <person name="Peng Y."/>
            <person name="Rokas A."/>
            <person name="Rosa C.A."/>
            <person name="Scheuner C."/>
            <person name="Sibirny A.A."/>
            <person name="Slot J.C."/>
            <person name="Stielow J.B."/>
            <person name="Sun H."/>
            <person name="Kurtzman C.P."/>
            <person name="Blackwell M."/>
            <person name="Grigoriev I.V."/>
            <person name="Jeffries T.W."/>
        </authorList>
    </citation>
    <scope>NUCLEOTIDE SEQUENCE [LARGE SCALE GENOMIC DNA]</scope>
    <source>
        <strain evidence="2 3">NRRL Y-2026</strain>
    </source>
</reference>
<dbReference type="EMBL" id="KV454003">
    <property type="protein sequence ID" value="ODQ46957.1"/>
    <property type="molecule type" value="Genomic_DNA"/>
</dbReference>
<dbReference type="GeneID" id="30181037"/>
<evidence type="ECO:0000256" key="1">
    <source>
        <dbReference type="SAM" id="MobiDB-lite"/>
    </source>
</evidence>
<feature type="compositionally biased region" description="Low complexity" evidence="1">
    <location>
        <begin position="361"/>
        <end position="370"/>
    </location>
</feature>
<feature type="compositionally biased region" description="Polar residues" evidence="1">
    <location>
        <begin position="24"/>
        <end position="37"/>
    </location>
</feature>
<dbReference type="AlphaFoldDB" id="A0A1E3NLE9"/>
<feature type="compositionally biased region" description="Polar residues" evidence="1">
    <location>
        <begin position="377"/>
        <end position="386"/>
    </location>
</feature>
<organism evidence="2 3">
    <name type="scientific">Pichia membranifaciens NRRL Y-2026</name>
    <dbReference type="NCBI Taxonomy" id="763406"/>
    <lineage>
        <taxon>Eukaryota</taxon>
        <taxon>Fungi</taxon>
        <taxon>Dikarya</taxon>
        <taxon>Ascomycota</taxon>
        <taxon>Saccharomycotina</taxon>
        <taxon>Pichiomycetes</taxon>
        <taxon>Pichiales</taxon>
        <taxon>Pichiaceae</taxon>
        <taxon>Pichia</taxon>
    </lineage>
</organism>
<gene>
    <name evidence="2" type="ORF">PICMEDRAFT_72977</name>
</gene>
<feature type="region of interest" description="Disordered" evidence="1">
    <location>
        <begin position="193"/>
        <end position="247"/>
    </location>
</feature>
<keyword evidence="3" id="KW-1185">Reference proteome</keyword>
<feature type="region of interest" description="Disordered" evidence="1">
    <location>
        <begin position="353"/>
        <end position="397"/>
    </location>
</feature>
<feature type="compositionally biased region" description="Low complexity" evidence="1">
    <location>
        <begin position="207"/>
        <end position="217"/>
    </location>
</feature>
<evidence type="ECO:0000313" key="2">
    <source>
        <dbReference type="EMBL" id="ODQ46957.1"/>
    </source>
</evidence>
<evidence type="ECO:0000313" key="3">
    <source>
        <dbReference type="Proteomes" id="UP000094455"/>
    </source>
</evidence>